<feature type="signal peptide" evidence="1">
    <location>
        <begin position="1"/>
        <end position="23"/>
    </location>
</feature>
<reference evidence="3 4" key="1">
    <citation type="journal article" date="2020" name="ISME J.">
        <title>Enrichment and physiological characterization of a novel comammox Nitrospira indicates ammonium inhibition of complete nitrification.</title>
        <authorList>
            <person name="Sakoula D."/>
            <person name="Koch H."/>
            <person name="Frank J."/>
            <person name="Jetten M.S.M."/>
            <person name="van Kessel M.A.H.J."/>
            <person name="Lucker S."/>
        </authorList>
    </citation>
    <scope>NUCLEOTIDE SEQUENCE [LARGE SCALE GENOMIC DNA]</scope>
    <source>
        <strain evidence="3">Comreactor17</strain>
    </source>
</reference>
<keyword evidence="1" id="KW-0732">Signal</keyword>
<dbReference type="SMART" id="SM00278">
    <property type="entry name" value="HhH1"/>
    <property type="match status" value="2"/>
</dbReference>
<protein>
    <recommendedName>
        <fullName evidence="2">Helix-hairpin-helix DNA-binding motif class 1 domain-containing protein</fullName>
    </recommendedName>
</protein>
<feature type="domain" description="Helix-hairpin-helix DNA-binding motif class 1" evidence="2">
    <location>
        <begin position="81"/>
        <end position="100"/>
    </location>
</feature>
<dbReference type="NCBIfam" id="TIGR00426">
    <property type="entry name" value="competence protein ComEA helix-hairpin-helix repeat region"/>
    <property type="match status" value="1"/>
</dbReference>
<evidence type="ECO:0000256" key="1">
    <source>
        <dbReference type="SAM" id="SignalP"/>
    </source>
</evidence>
<accession>A0A7S8FE07</accession>
<dbReference type="PANTHER" id="PTHR21180:SF32">
    <property type="entry name" value="ENDONUCLEASE_EXONUCLEASE_PHOSPHATASE FAMILY DOMAIN-CONTAINING PROTEIN 1"/>
    <property type="match status" value="1"/>
</dbReference>
<organism evidence="3 4">
    <name type="scientific">Candidatus Nitrospira kreftii</name>
    <dbReference type="NCBI Taxonomy" id="2652173"/>
    <lineage>
        <taxon>Bacteria</taxon>
        <taxon>Pseudomonadati</taxon>
        <taxon>Nitrospirota</taxon>
        <taxon>Nitrospiria</taxon>
        <taxon>Nitrospirales</taxon>
        <taxon>Nitrospiraceae</taxon>
        <taxon>Nitrospira</taxon>
    </lineage>
</organism>
<proteinExistence type="predicted"/>
<dbReference type="GO" id="GO:0015627">
    <property type="term" value="C:type II protein secretion system complex"/>
    <property type="evidence" value="ECO:0007669"/>
    <property type="project" value="TreeGrafter"/>
</dbReference>
<dbReference type="EMBL" id="CP047423">
    <property type="protein sequence ID" value="QPD03966.1"/>
    <property type="molecule type" value="Genomic_DNA"/>
</dbReference>
<dbReference type="KEGG" id="nkf:Nkreftii_001740"/>
<dbReference type="InterPro" id="IPR051675">
    <property type="entry name" value="Endo/Exo/Phosphatase_dom_1"/>
</dbReference>
<dbReference type="GO" id="GO:0006281">
    <property type="term" value="P:DNA repair"/>
    <property type="evidence" value="ECO:0007669"/>
    <property type="project" value="InterPro"/>
</dbReference>
<dbReference type="GO" id="GO:0015628">
    <property type="term" value="P:protein secretion by the type II secretion system"/>
    <property type="evidence" value="ECO:0007669"/>
    <property type="project" value="TreeGrafter"/>
</dbReference>
<evidence type="ECO:0000313" key="3">
    <source>
        <dbReference type="EMBL" id="QPD03966.1"/>
    </source>
</evidence>
<dbReference type="InterPro" id="IPR003583">
    <property type="entry name" value="Hlx-hairpin-Hlx_DNA-bd_motif"/>
</dbReference>
<gene>
    <name evidence="3" type="ORF">Nkreftii_001740</name>
</gene>
<sequence length="146" mass="15834">MKSLLLKLGLLIVAMGVSFGLMAKSHPEDPFAAVTDEGLVEMPPRTPALHERTPKIQEIDSQTRETQQGQSLLDLNRASAGEFEALPGIGAVLAQRVIAFRTSAGGFRTIEDLREVKGIGLKKFDRIKSLVTVSGSRSHGAKQREL</sequence>
<dbReference type="GO" id="GO:0003677">
    <property type="term" value="F:DNA binding"/>
    <property type="evidence" value="ECO:0007669"/>
    <property type="project" value="InterPro"/>
</dbReference>
<dbReference type="SUPFAM" id="SSF47781">
    <property type="entry name" value="RuvA domain 2-like"/>
    <property type="match status" value="1"/>
</dbReference>
<dbReference type="Proteomes" id="UP000593737">
    <property type="component" value="Chromosome"/>
</dbReference>
<dbReference type="InterPro" id="IPR004509">
    <property type="entry name" value="Competence_ComEA_HhH"/>
</dbReference>
<dbReference type="Gene3D" id="1.10.150.320">
    <property type="entry name" value="Photosystem II 12 kDa extrinsic protein"/>
    <property type="match status" value="1"/>
</dbReference>
<evidence type="ECO:0000259" key="2">
    <source>
        <dbReference type="SMART" id="SM00278"/>
    </source>
</evidence>
<feature type="chain" id="PRO_5032608932" description="Helix-hairpin-helix DNA-binding motif class 1 domain-containing protein" evidence="1">
    <location>
        <begin position="24"/>
        <end position="146"/>
    </location>
</feature>
<dbReference type="Pfam" id="PF12836">
    <property type="entry name" value="HHH_3"/>
    <property type="match status" value="1"/>
</dbReference>
<name>A0A7S8FE07_9BACT</name>
<feature type="domain" description="Helix-hairpin-helix DNA-binding motif class 1" evidence="2">
    <location>
        <begin position="111"/>
        <end position="130"/>
    </location>
</feature>
<dbReference type="PANTHER" id="PTHR21180">
    <property type="entry name" value="ENDONUCLEASE/EXONUCLEASE/PHOSPHATASE FAMILY DOMAIN-CONTAINING PROTEIN 1"/>
    <property type="match status" value="1"/>
</dbReference>
<dbReference type="InterPro" id="IPR010994">
    <property type="entry name" value="RuvA_2-like"/>
</dbReference>
<evidence type="ECO:0000313" key="4">
    <source>
        <dbReference type="Proteomes" id="UP000593737"/>
    </source>
</evidence>
<dbReference type="AlphaFoldDB" id="A0A7S8FE07"/>